<name>A0ABM8QPS0_9BACT</name>
<dbReference type="Pfam" id="PF01903">
    <property type="entry name" value="CbiX"/>
    <property type="match status" value="1"/>
</dbReference>
<protein>
    <submittedName>
        <fullName evidence="3">CbiX domain-containing protein</fullName>
    </submittedName>
</protein>
<dbReference type="SUPFAM" id="SSF53800">
    <property type="entry name" value="Chelatase"/>
    <property type="match status" value="1"/>
</dbReference>
<keyword evidence="4" id="KW-1185">Reference proteome</keyword>
<keyword evidence="2" id="KW-0456">Lyase</keyword>
<organism evidence="3 4">
    <name type="scientific">Nitrospira defluvii</name>
    <dbReference type="NCBI Taxonomy" id="330214"/>
    <lineage>
        <taxon>Bacteria</taxon>
        <taxon>Pseudomonadati</taxon>
        <taxon>Nitrospirota</taxon>
        <taxon>Nitrospiria</taxon>
        <taxon>Nitrospirales</taxon>
        <taxon>Nitrospiraceae</taxon>
        <taxon>Nitrospira</taxon>
    </lineage>
</organism>
<dbReference type="Gene3D" id="3.40.50.1400">
    <property type="match status" value="1"/>
</dbReference>
<accession>A0ABM8QPS0</accession>
<comment type="caution">
    <text evidence="3">The sequence shown here is derived from an EMBL/GenBank/DDBJ whole genome shotgun (WGS) entry which is preliminary data.</text>
</comment>
<dbReference type="InterPro" id="IPR002762">
    <property type="entry name" value="CbiX-like"/>
</dbReference>
<evidence type="ECO:0000313" key="4">
    <source>
        <dbReference type="Proteomes" id="UP000675880"/>
    </source>
</evidence>
<evidence type="ECO:0000313" key="3">
    <source>
        <dbReference type="EMBL" id="CAE6708729.1"/>
    </source>
</evidence>
<dbReference type="RefSeq" id="WP_213040895.1">
    <property type="nucleotide sequence ID" value="NZ_CAJNBJ010000001.1"/>
</dbReference>
<sequence>MAGTTRGVILVGHGGIPKDCPQDLVTKLKRLEAQRRAAKLPPSAEELELDGKIRHWPRTAETDPYQAGLEAVAAQLRPQLNGALFAVAYNEFCGPTLEESVESLIKQGATDITVTTTMFTPGGSHSEVEIPEILEQLRIQYPNVALRYAWPFDLTRVATTLADQIRRFV</sequence>
<proteinExistence type="predicted"/>
<gene>
    <name evidence="3" type="ORF">NSPZN2_11108</name>
</gene>
<dbReference type="EMBL" id="CAJNBJ010000001">
    <property type="protein sequence ID" value="CAE6708729.1"/>
    <property type="molecule type" value="Genomic_DNA"/>
</dbReference>
<keyword evidence="1" id="KW-0479">Metal-binding</keyword>
<reference evidence="3 4" key="1">
    <citation type="submission" date="2021-02" db="EMBL/GenBank/DDBJ databases">
        <authorList>
            <person name="Han P."/>
        </authorList>
    </citation>
    <scope>NUCLEOTIDE SEQUENCE [LARGE SCALE GENOMIC DNA]</scope>
    <source>
        <strain evidence="3">Candidatus Nitrospira sp. ZN2</strain>
    </source>
</reference>
<evidence type="ECO:0000256" key="2">
    <source>
        <dbReference type="ARBA" id="ARBA00023239"/>
    </source>
</evidence>
<dbReference type="CDD" id="cd03416">
    <property type="entry name" value="CbiX_SirB_N"/>
    <property type="match status" value="1"/>
</dbReference>
<dbReference type="Proteomes" id="UP000675880">
    <property type="component" value="Unassembled WGS sequence"/>
</dbReference>
<evidence type="ECO:0000256" key="1">
    <source>
        <dbReference type="ARBA" id="ARBA00022723"/>
    </source>
</evidence>